<dbReference type="Proteomes" id="UP000053660">
    <property type="component" value="Unassembled WGS sequence"/>
</dbReference>
<dbReference type="InterPro" id="IPR003788">
    <property type="entry name" value="NDUFAF7"/>
</dbReference>
<protein>
    <recommendedName>
        <fullName evidence="7">Protein arginine methyltransferase NDUFAF7</fullName>
        <ecNumber evidence="7">2.1.1.320</ecNumber>
    </recommendedName>
</protein>
<evidence type="ECO:0000256" key="7">
    <source>
        <dbReference type="RuleBase" id="RU364114"/>
    </source>
</evidence>
<dbReference type="SUPFAM" id="SSF53335">
    <property type="entry name" value="S-adenosyl-L-methionine-dependent methyltransferases"/>
    <property type="match status" value="1"/>
</dbReference>
<dbReference type="EC" id="2.1.1.320" evidence="7"/>
<dbReference type="EMBL" id="KN549353">
    <property type="protein sequence ID" value="KHJ98134.1"/>
    <property type="molecule type" value="Genomic_DNA"/>
</dbReference>
<dbReference type="InterPro" id="IPR038375">
    <property type="entry name" value="NDUFAF7_sf"/>
</dbReference>
<comment type="function">
    <text evidence="7">Arginine methyltransferase involved in the assembly or stability of mitochondrial NADH:ubiquinone oxidoreductase complex (complex I).</text>
</comment>
<keyword evidence="9" id="KW-1185">Reference proteome</keyword>
<dbReference type="GO" id="GO:0005739">
    <property type="term" value="C:mitochondrion"/>
    <property type="evidence" value="ECO:0007669"/>
    <property type="project" value="UniProtKB-SubCell"/>
</dbReference>
<evidence type="ECO:0000256" key="3">
    <source>
        <dbReference type="ARBA" id="ARBA00022603"/>
    </source>
</evidence>
<comment type="subcellular location">
    <subcellularLocation>
        <location evidence="1 7">Mitochondrion</location>
    </subcellularLocation>
</comment>
<dbReference type="InterPro" id="IPR029063">
    <property type="entry name" value="SAM-dependent_MTases_sf"/>
</dbReference>
<dbReference type="Pfam" id="PF02636">
    <property type="entry name" value="Methyltransf_28"/>
    <property type="match status" value="1"/>
</dbReference>
<keyword evidence="4 7" id="KW-0808">Transferase</keyword>
<evidence type="ECO:0000313" key="8">
    <source>
        <dbReference type="EMBL" id="KHJ98134.1"/>
    </source>
</evidence>
<dbReference type="GO" id="GO:0032981">
    <property type="term" value="P:mitochondrial respiratory chain complex I assembly"/>
    <property type="evidence" value="ECO:0007669"/>
    <property type="project" value="TreeGrafter"/>
</dbReference>
<evidence type="ECO:0000313" key="9">
    <source>
        <dbReference type="Proteomes" id="UP000053660"/>
    </source>
</evidence>
<dbReference type="Gene3D" id="3.40.50.12710">
    <property type="match status" value="1"/>
</dbReference>
<keyword evidence="3 7" id="KW-0489">Methyltransferase</keyword>
<proteinExistence type="inferred from homology"/>
<gene>
    <name evidence="8" type="ORF">OESDEN_01877</name>
</gene>
<evidence type="ECO:0000256" key="1">
    <source>
        <dbReference type="ARBA" id="ARBA00004173"/>
    </source>
</evidence>
<comment type="catalytic activity">
    <reaction evidence="6 7">
        <text>L-arginyl-[protein] + 2 S-adenosyl-L-methionine = N(omega),N(omega)'-dimethyl-L-arginyl-[protein] + 2 S-adenosyl-L-homocysteine + 2 H(+)</text>
        <dbReference type="Rhea" id="RHEA:48108"/>
        <dbReference type="Rhea" id="RHEA-COMP:10532"/>
        <dbReference type="Rhea" id="RHEA-COMP:11992"/>
        <dbReference type="ChEBI" id="CHEBI:15378"/>
        <dbReference type="ChEBI" id="CHEBI:29965"/>
        <dbReference type="ChEBI" id="CHEBI:57856"/>
        <dbReference type="ChEBI" id="CHEBI:59789"/>
        <dbReference type="ChEBI" id="CHEBI:88221"/>
        <dbReference type="EC" id="2.1.1.320"/>
    </reaction>
</comment>
<evidence type="ECO:0000256" key="5">
    <source>
        <dbReference type="ARBA" id="ARBA00023128"/>
    </source>
</evidence>
<sequence>MNPVMNASLQRSVRCSRTLPSLLRRFFSEKSALEVDSKKNGSDALKRFIVDKIRATGPITVAEYMKTAVSAPSVGYYGRYSDSQKIFGKEGDFVTAPELTQLFGELIGVWCYHELANTGHRGPWQLVECGPGTGQLMNDLLSAMEMFQEKSLSVHLVETSEALMLKQEELLCEQPSTSADTSSGSDGKEPFVRKNTTKTGFPIYWYKTIEDVPEAFSVFVANEFLDALPVHQFSRDEKGKWHEVYINIAKENELCFMKSKGENLHTRGLMPEEIRDDETRKNWECSPEAGTFINQITERIVYNGGFGLIIDYGHDGSRKDLSLRAYEKHQLVDPLSRPGVIDLTADVDFGYLKSLVVDRAAVFGPTTQREFLAQLGAELRLRRLLKSCSDREKQEILIKSYNFLMGEMGERFLAMSIFPKTLSGILEKRGGPAGFALPRSAKSAERASK</sequence>
<dbReference type="OrthoDB" id="438553at2759"/>
<name>A0A0B1TLP7_OESDE</name>
<dbReference type="PANTHER" id="PTHR12049:SF7">
    <property type="entry name" value="PROTEIN ARGININE METHYLTRANSFERASE NDUFAF7, MITOCHONDRIAL"/>
    <property type="match status" value="1"/>
</dbReference>
<comment type="similarity">
    <text evidence="2 7">Belongs to the NDUFAF7 family.</text>
</comment>
<accession>A0A0B1TLP7</accession>
<evidence type="ECO:0000256" key="6">
    <source>
        <dbReference type="ARBA" id="ARBA00048612"/>
    </source>
</evidence>
<dbReference type="GO" id="GO:0035243">
    <property type="term" value="F:protein-arginine omega-N symmetric methyltransferase activity"/>
    <property type="evidence" value="ECO:0007669"/>
    <property type="project" value="UniProtKB-EC"/>
</dbReference>
<dbReference type="PANTHER" id="PTHR12049">
    <property type="entry name" value="PROTEIN ARGININE METHYLTRANSFERASE NDUFAF7, MITOCHONDRIAL"/>
    <property type="match status" value="1"/>
</dbReference>
<organism evidence="8 9">
    <name type="scientific">Oesophagostomum dentatum</name>
    <name type="common">Nodular worm</name>
    <dbReference type="NCBI Taxonomy" id="61180"/>
    <lineage>
        <taxon>Eukaryota</taxon>
        <taxon>Metazoa</taxon>
        <taxon>Ecdysozoa</taxon>
        <taxon>Nematoda</taxon>
        <taxon>Chromadorea</taxon>
        <taxon>Rhabditida</taxon>
        <taxon>Rhabditina</taxon>
        <taxon>Rhabditomorpha</taxon>
        <taxon>Strongyloidea</taxon>
        <taxon>Strongylidae</taxon>
        <taxon>Oesophagostomum</taxon>
    </lineage>
</organism>
<evidence type="ECO:0000256" key="2">
    <source>
        <dbReference type="ARBA" id="ARBA00005891"/>
    </source>
</evidence>
<evidence type="ECO:0000256" key="4">
    <source>
        <dbReference type="ARBA" id="ARBA00022679"/>
    </source>
</evidence>
<dbReference type="AlphaFoldDB" id="A0A0B1TLP7"/>
<keyword evidence="5 7" id="KW-0496">Mitochondrion</keyword>
<reference evidence="8 9" key="1">
    <citation type="submission" date="2014-03" db="EMBL/GenBank/DDBJ databases">
        <title>Draft genome of the hookworm Oesophagostomum dentatum.</title>
        <authorList>
            <person name="Mitreva M."/>
        </authorList>
    </citation>
    <scope>NUCLEOTIDE SEQUENCE [LARGE SCALE GENOMIC DNA]</scope>
    <source>
        <strain evidence="8 9">OD-Hann</strain>
    </source>
</reference>
<dbReference type="GO" id="GO:0032259">
    <property type="term" value="P:methylation"/>
    <property type="evidence" value="ECO:0007669"/>
    <property type="project" value="UniProtKB-KW"/>
</dbReference>